<feature type="transmembrane region" description="Helical" evidence="2">
    <location>
        <begin position="32"/>
        <end position="49"/>
    </location>
</feature>
<comment type="caution">
    <text evidence="3">The sequence shown here is derived from an EMBL/GenBank/DDBJ whole genome shotgun (WGS) entry which is preliminary data.</text>
</comment>
<keyword evidence="2" id="KW-0472">Membrane</keyword>
<dbReference type="EMBL" id="NCVQ01000001">
    <property type="protein sequence ID" value="PWZ56561.1"/>
    <property type="molecule type" value="Genomic_DNA"/>
</dbReference>
<feature type="region of interest" description="Disordered" evidence="1">
    <location>
        <begin position="73"/>
        <end position="145"/>
    </location>
</feature>
<reference evidence="3" key="1">
    <citation type="journal article" date="2018" name="Nat. Genet.">
        <title>Extensive intraspecific gene order and gene structural variations between Mo17 and other maize genomes.</title>
        <authorList>
            <person name="Sun S."/>
            <person name="Zhou Y."/>
            <person name="Chen J."/>
            <person name="Shi J."/>
            <person name="Zhao H."/>
            <person name="Zhao H."/>
            <person name="Song W."/>
            <person name="Zhang M."/>
            <person name="Cui Y."/>
            <person name="Dong X."/>
            <person name="Liu H."/>
            <person name="Ma X."/>
            <person name="Jiao Y."/>
            <person name="Wang B."/>
            <person name="Wei X."/>
            <person name="Stein J.C."/>
            <person name="Glaubitz J.C."/>
            <person name="Lu F."/>
            <person name="Yu G."/>
            <person name="Liang C."/>
            <person name="Fengler K."/>
            <person name="Li B."/>
            <person name="Rafalski A."/>
            <person name="Schnable P.S."/>
            <person name="Ware D.H."/>
            <person name="Buckler E.S."/>
            <person name="Lai J."/>
        </authorList>
    </citation>
    <scope>NUCLEOTIDE SEQUENCE [LARGE SCALE GENOMIC DNA]</scope>
    <source>
        <tissue evidence="3">Seedling</tissue>
    </source>
</reference>
<keyword evidence="2" id="KW-1133">Transmembrane helix</keyword>
<accession>A0A317YFB6</accession>
<dbReference type="Proteomes" id="UP000251960">
    <property type="component" value="Chromosome 1"/>
</dbReference>
<evidence type="ECO:0000256" key="2">
    <source>
        <dbReference type="SAM" id="Phobius"/>
    </source>
</evidence>
<organism evidence="3">
    <name type="scientific">Zea mays</name>
    <name type="common">Maize</name>
    <dbReference type="NCBI Taxonomy" id="4577"/>
    <lineage>
        <taxon>Eukaryota</taxon>
        <taxon>Viridiplantae</taxon>
        <taxon>Streptophyta</taxon>
        <taxon>Embryophyta</taxon>
        <taxon>Tracheophyta</taxon>
        <taxon>Spermatophyta</taxon>
        <taxon>Magnoliopsida</taxon>
        <taxon>Liliopsida</taxon>
        <taxon>Poales</taxon>
        <taxon>Poaceae</taxon>
        <taxon>PACMAD clade</taxon>
        <taxon>Panicoideae</taxon>
        <taxon>Andropogonodae</taxon>
        <taxon>Andropogoneae</taxon>
        <taxon>Tripsacinae</taxon>
        <taxon>Zea</taxon>
    </lineage>
</organism>
<protein>
    <submittedName>
        <fullName evidence="3">Uncharacterized protein</fullName>
    </submittedName>
</protein>
<feature type="transmembrane region" description="Helical" evidence="2">
    <location>
        <begin position="7"/>
        <end position="26"/>
    </location>
</feature>
<evidence type="ECO:0000256" key="1">
    <source>
        <dbReference type="SAM" id="MobiDB-lite"/>
    </source>
</evidence>
<gene>
    <name evidence="3" type="ORF">Zm00014a_003511</name>
</gene>
<dbReference type="AlphaFoldDB" id="A0A317YFB6"/>
<sequence>MAGMEELLTLLFNALLLVFVVKLLLALFHTKIIVILLYILVLLFAMLLSGRFPDCLRLLDYWIGLDLKGAGNEEKMRSKKRKGNAAARERKGKALPLPSQRNQAPFWKGGGDLSLHSTAQPPCNCRNTEGDPPLHSLFSPPISTP</sequence>
<proteinExistence type="predicted"/>
<name>A0A317YFB6_MAIZE</name>
<feature type="compositionally biased region" description="Polar residues" evidence="1">
    <location>
        <begin position="115"/>
        <end position="127"/>
    </location>
</feature>
<evidence type="ECO:0000313" key="3">
    <source>
        <dbReference type="EMBL" id="PWZ56561.1"/>
    </source>
</evidence>
<keyword evidence="2" id="KW-0812">Transmembrane</keyword>